<dbReference type="GO" id="GO:0006508">
    <property type="term" value="P:proteolysis"/>
    <property type="evidence" value="ECO:0007669"/>
    <property type="project" value="InterPro"/>
</dbReference>
<dbReference type="InterPro" id="IPR038656">
    <property type="entry name" value="Peptidase_G1_sf"/>
</dbReference>
<dbReference type="SUPFAM" id="SSF49899">
    <property type="entry name" value="Concanavalin A-like lectins/glucanases"/>
    <property type="match status" value="1"/>
</dbReference>
<dbReference type="GO" id="GO:0070007">
    <property type="term" value="F:glutamic-type endopeptidase activity"/>
    <property type="evidence" value="ECO:0007669"/>
    <property type="project" value="InterPro"/>
</dbReference>
<dbReference type="PANTHER" id="PTHR37536:SF1">
    <property type="entry name" value="ASPERGILLOPEPSIN, PUTAITVE (AFU_ORTHOLOGUE AFUA_7G01200)"/>
    <property type="match status" value="1"/>
</dbReference>
<dbReference type="Proteomes" id="UP001320245">
    <property type="component" value="Unassembled WGS sequence"/>
</dbReference>
<proteinExistence type="predicted"/>
<dbReference type="PANTHER" id="PTHR37536">
    <property type="entry name" value="PUTATIVE (AFU_ORTHOLOGUE AFUA_3G02970)-RELATED"/>
    <property type="match status" value="1"/>
</dbReference>
<name>A0AAN9YE93_9PEZI</name>
<protein>
    <submittedName>
        <fullName evidence="1">Uncharacterized protein</fullName>
    </submittedName>
</protein>
<accession>A0AAN9YE93</accession>
<dbReference type="Gene3D" id="2.60.120.700">
    <property type="entry name" value="Peptidase G1"/>
    <property type="match status" value="1"/>
</dbReference>
<dbReference type="Pfam" id="PF01828">
    <property type="entry name" value="Peptidase_A4"/>
    <property type="match status" value="1"/>
</dbReference>
<evidence type="ECO:0000313" key="2">
    <source>
        <dbReference type="Proteomes" id="UP001320245"/>
    </source>
</evidence>
<keyword evidence="2" id="KW-1185">Reference proteome</keyword>
<sequence>MRPGDFTQIVAIIRYEFSDIAINVGDTVRLTATATSTTAGTALVENLTTGLSASQALSGENSLEELKAGWYILPQDDSIDFGTITFEDARATFSSGTVGPLDATVLDQSYATVSTTSDSVIVKYGSDLEIKPLNR</sequence>
<reference evidence="1 2" key="1">
    <citation type="journal article" date="2023" name="PLoS ONE">
        <title>Cytospora paraplurivora sp. nov. isolated from orchards with fruit tree decline syndrome in Ontario, Canada.</title>
        <authorList>
            <person name="Ilyukhin E."/>
            <person name="Nguyen H.D.T."/>
            <person name="Castle A.J."/>
            <person name="Ellouze W."/>
        </authorList>
    </citation>
    <scope>NUCLEOTIDE SEQUENCE [LARGE SCALE GENOMIC DNA]</scope>
    <source>
        <strain evidence="1 2">FDS-564</strain>
    </source>
</reference>
<dbReference type="InterPro" id="IPR013320">
    <property type="entry name" value="ConA-like_dom_sf"/>
</dbReference>
<gene>
    <name evidence="1" type="ORF">SLS53_005736</name>
</gene>
<evidence type="ECO:0000313" key="1">
    <source>
        <dbReference type="EMBL" id="KAK7739766.1"/>
    </source>
</evidence>
<dbReference type="EMBL" id="JAJSPL020000022">
    <property type="protein sequence ID" value="KAK7739766.1"/>
    <property type="molecule type" value="Genomic_DNA"/>
</dbReference>
<dbReference type="InterPro" id="IPR000250">
    <property type="entry name" value="Peptidase_G1"/>
</dbReference>
<dbReference type="AlphaFoldDB" id="A0AAN9YE93"/>
<organism evidence="1 2">
    <name type="scientific">Cytospora paraplurivora</name>
    <dbReference type="NCBI Taxonomy" id="2898453"/>
    <lineage>
        <taxon>Eukaryota</taxon>
        <taxon>Fungi</taxon>
        <taxon>Dikarya</taxon>
        <taxon>Ascomycota</taxon>
        <taxon>Pezizomycotina</taxon>
        <taxon>Sordariomycetes</taxon>
        <taxon>Sordariomycetidae</taxon>
        <taxon>Diaporthales</taxon>
        <taxon>Cytosporaceae</taxon>
        <taxon>Cytospora</taxon>
    </lineage>
</organism>
<comment type="caution">
    <text evidence="1">The sequence shown here is derived from an EMBL/GenBank/DDBJ whole genome shotgun (WGS) entry which is preliminary data.</text>
</comment>
<dbReference type="PRINTS" id="PR00977">
    <property type="entry name" value="SCYTLDPTASE"/>
</dbReference>